<name>A0ABD2JXU8_HETSC</name>
<keyword evidence="3" id="KW-1185">Reference proteome</keyword>
<comment type="caution">
    <text evidence="2">The sequence shown here is derived from an EMBL/GenBank/DDBJ whole genome shotgun (WGS) entry which is preliminary data.</text>
</comment>
<protein>
    <recommendedName>
        <fullName evidence="4">Transmembrane protein</fullName>
    </recommendedName>
</protein>
<evidence type="ECO:0000313" key="3">
    <source>
        <dbReference type="Proteomes" id="UP001620645"/>
    </source>
</evidence>
<feature type="compositionally biased region" description="Polar residues" evidence="1">
    <location>
        <begin position="67"/>
        <end position="80"/>
    </location>
</feature>
<organism evidence="2 3">
    <name type="scientific">Heterodera schachtii</name>
    <name type="common">Sugarbeet cyst nematode worm</name>
    <name type="synonym">Tylenchus schachtii</name>
    <dbReference type="NCBI Taxonomy" id="97005"/>
    <lineage>
        <taxon>Eukaryota</taxon>
        <taxon>Metazoa</taxon>
        <taxon>Ecdysozoa</taxon>
        <taxon>Nematoda</taxon>
        <taxon>Chromadorea</taxon>
        <taxon>Rhabditida</taxon>
        <taxon>Tylenchina</taxon>
        <taxon>Tylenchomorpha</taxon>
        <taxon>Tylenchoidea</taxon>
        <taxon>Heteroderidae</taxon>
        <taxon>Heteroderinae</taxon>
        <taxon>Heterodera</taxon>
    </lineage>
</organism>
<gene>
    <name evidence="2" type="ORF">niasHS_007540</name>
</gene>
<proteinExistence type="predicted"/>
<sequence length="125" mass="14481">MARKGPFDRLPPLFLLLGFSVFAASFCFSSPLPKHKRTFDVVHLAKRFYAWDEMSAKRSLIPPEPKSATTKLEQIETEQSAAEERGEMPKFYGWKRSLQQRPLPLARLFFRAVVKPIERINSQIE</sequence>
<reference evidence="2 3" key="1">
    <citation type="submission" date="2024-10" db="EMBL/GenBank/DDBJ databases">
        <authorList>
            <person name="Kim D."/>
        </authorList>
    </citation>
    <scope>NUCLEOTIDE SEQUENCE [LARGE SCALE GENOMIC DNA]</scope>
    <source>
        <strain evidence="2">Taebaek</strain>
    </source>
</reference>
<evidence type="ECO:0000313" key="2">
    <source>
        <dbReference type="EMBL" id="KAL3095441.1"/>
    </source>
</evidence>
<evidence type="ECO:0000256" key="1">
    <source>
        <dbReference type="SAM" id="MobiDB-lite"/>
    </source>
</evidence>
<dbReference type="EMBL" id="JBICCN010000083">
    <property type="protein sequence ID" value="KAL3095441.1"/>
    <property type="molecule type" value="Genomic_DNA"/>
</dbReference>
<feature type="region of interest" description="Disordered" evidence="1">
    <location>
        <begin position="60"/>
        <end position="86"/>
    </location>
</feature>
<evidence type="ECO:0008006" key="4">
    <source>
        <dbReference type="Google" id="ProtNLM"/>
    </source>
</evidence>
<dbReference type="Proteomes" id="UP001620645">
    <property type="component" value="Unassembled WGS sequence"/>
</dbReference>
<dbReference type="AlphaFoldDB" id="A0ABD2JXU8"/>
<accession>A0ABD2JXU8</accession>